<name>A0A0P6W4I6_9HYPH</name>
<dbReference type="EMBL" id="LJYW01000001">
    <property type="protein sequence ID" value="KPL53371.1"/>
    <property type="molecule type" value="Genomic_DNA"/>
</dbReference>
<dbReference type="Gene3D" id="3.30.1460.10">
    <property type="match status" value="1"/>
</dbReference>
<accession>A0A0P6W4I6</accession>
<sequence>MRDLHEFIHELRGRIGLDTLAFDADGRFELVFGDTIEVTVHRVADRAVELACTIDDPVRAGDAARLARILSLNHLGQATGAGRLALDPVDGALVLCERIDLDSLDGNGLEARMLDFVQRAAAWSSGELDDLLDPEPADDPAIGRESFTTIRV</sequence>
<dbReference type="SUPFAM" id="SSF69635">
    <property type="entry name" value="Type III secretory system chaperone-like"/>
    <property type="match status" value="1"/>
</dbReference>
<proteinExistence type="predicted"/>
<evidence type="ECO:0000313" key="1">
    <source>
        <dbReference type="EMBL" id="KPL53371.1"/>
    </source>
</evidence>
<gene>
    <name evidence="1" type="ORF">ABB55_15045</name>
</gene>
<dbReference type="CDD" id="cd16364">
    <property type="entry name" value="T3SC_I-like"/>
    <property type="match status" value="1"/>
</dbReference>
<evidence type="ECO:0000313" key="2">
    <source>
        <dbReference type="Proteomes" id="UP000048984"/>
    </source>
</evidence>
<dbReference type="RefSeq" id="WP_054359536.1">
    <property type="nucleotide sequence ID" value="NZ_LJYW01000001.1"/>
</dbReference>
<dbReference type="InterPro" id="IPR010261">
    <property type="entry name" value="Tir_chaperone"/>
</dbReference>
<protein>
    <recommendedName>
        <fullName evidence="3">Type III secretion system chaperone</fullName>
    </recommendedName>
</protein>
<dbReference type="Pfam" id="PF05932">
    <property type="entry name" value="CesT"/>
    <property type="match status" value="1"/>
</dbReference>
<dbReference type="STRING" id="665126.ABB55_15045"/>
<dbReference type="AlphaFoldDB" id="A0A0P6W4I6"/>
<comment type="caution">
    <text evidence="1">The sequence shown here is derived from an EMBL/GenBank/DDBJ whole genome shotgun (WGS) entry which is preliminary data.</text>
</comment>
<evidence type="ECO:0008006" key="3">
    <source>
        <dbReference type="Google" id="ProtNLM"/>
    </source>
</evidence>
<reference evidence="1 2" key="1">
    <citation type="submission" date="2015-09" db="EMBL/GenBank/DDBJ databases">
        <authorList>
            <person name="Jackson K.R."/>
            <person name="Lunt B.L."/>
            <person name="Fisher J.N.B."/>
            <person name="Gardner A.V."/>
            <person name="Bailey M.E."/>
            <person name="Deus L.M."/>
            <person name="Earl A.S."/>
            <person name="Gibby P.D."/>
            <person name="Hartmann K.A."/>
            <person name="Liu J.E."/>
            <person name="Manci A.M."/>
            <person name="Nielsen D.A."/>
            <person name="Solomon M.B."/>
            <person name="Breakwell D.P."/>
            <person name="Burnett S.H."/>
            <person name="Grose J.H."/>
        </authorList>
    </citation>
    <scope>NUCLEOTIDE SEQUENCE [LARGE SCALE GENOMIC DNA]</scope>
    <source>
        <strain evidence="1 2">16</strain>
    </source>
</reference>
<dbReference type="Proteomes" id="UP000048984">
    <property type="component" value="Unassembled WGS sequence"/>
</dbReference>
<dbReference type="GO" id="GO:0030254">
    <property type="term" value="P:protein secretion by the type III secretion system"/>
    <property type="evidence" value="ECO:0007669"/>
    <property type="project" value="InterPro"/>
</dbReference>
<organism evidence="1 2">
    <name type="scientific">Prosthecodimorpha hirschii</name>
    <dbReference type="NCBI Taxonomy" id="665126"/>
    <lineage>
        <taxon>Bacteria</taxon>
        <taxon>Pseudomonadati</taxon>
        <taxon>Pseudomonadota</taxon>
        <taxon>Alphaproteobacteria</taxon>
        <taxon>Hyphomicrobiales</taxon>
        <taxon>Ancalomicrobiaceae</taxon>
        <taxon>Prosthecodimorpha</taxon>
    </lineage>
</organism>
<keyword evidence="2" id="KW-1185">Reference proteome</keyword>
<reference evidence="1 2" key="2">
    <citation type="submission" date="2015-10" db="EMBL/GenBank/DDBJ databases">
        <title>Draft Genome Sequence of Prosthecomicrobium hirschii ATCC 27832.</title>
        <authorList>
            <person name="Daniel J."/>
            <person name="Givan S.A."/>
            <person name="Brun Y.V."/>
            <person name="Brown P.J."/>
        </authorList>
    </citation>
    <scope>NUCLEOTIDE SEQUENCE [LARGE SCALE GENOMIC DNA]</scope>
    <source>
        <strain evidence="1 2">16</strain>
    </source>
</reference>